<sequence>MPQANHAYSTSAKTPYSSLLPVAPNSSQATPRQMLNNAQPAPPPQVPPPGLLVPEATALTDCLLSATAKAGKIYLNVPLQYRRAPQSLALSFGEELNRYDELCDVIQANLKRAILVLKRDLEREKRKIEADGQGSEQADSTASESSCAPTPDDPDPVQTTEMLPESRKRGHDCIEDAMEVEGKRCRKGRDVERGERPASMRAA</sequence>
<keyword evidence="2" id="KW-1185">Reference proteome</keyword>
<organism evidence="1 2">
    <name type="scientific">Phlebia brevispora</name>
    <dbReference type="NCBI Taxonomy" id="194682"/>
    <lineage>
        <taxon>Eukaryota</taxon>
        <taxon>Fungi</taxon>
        <taxon>Dikarya</taxon>
        <taxon>Basidiomycota</taxon>
        <taxon>Agaricomycotina</taxon>
        <taxon>Agaricomycetes</taxon>
        <taxon>Polyporales</taxon>
        <taxon>Meruliaceae</taxon>
        <taxon>Phlebia</taxon>
    </lineage>
</organism>
<name>A0ACC1RLK3_9APHY</name>
<gene>
    <name evidence="1" type="ORF">NM688_g8916</name>
</gene>
<proteinExistence type="predicted"/>
<dbReference type="Proteomes" id="UP001148662">
    <property type="component" value="Unassembled WGS sequence"/>
</dbReference>
<accession>A0ACC1RLK3</accession>
<evidence type="ECO:0000313" key="1">
    <source>
        <dbReference type="EMBL" id="KAJ3522154.1"/>
    </source>
</evidence>
<comment type="caution">
    <text evidence="1">The sequence shown here is derived from an EMBL/GenBank/DDBJ whole genome shotgun (WGS) entry which is preliminary data.</text>
</comment>
<dbReference type="EMBL" id="JANHOG010002560">
    <property type="protein sequence ID" value="KAJ3522154.1"/>
    <property type="molecule type" value="Genomic_DNA"/>
</dbReference>
<protein>
    <submittedName>
        <fullName evidence="1">Uncharacterized protein</fullName>
    </submittedName>
</protein>
<evidence type="ECO:0000313" key="2">
    <source>
        <dbReference type="Proteomes" id="UP001148662"/>
    </source>
</evidence>
<reference evidence="1" key="1">
    <citation type="submission" date="2022-07" db="EMBL/GenBank/DDBJ databases">
        <title>Genome Sequence of Phlebia brevispora.</title>
        <authorList>
            <person name="Buettner E."/>
        </authorList>
    </citation>
    <scope>NUCLEOTIDE SEQUENCE</scope>
    <source>
        <strain evidence="1">MPL23</strain>
    </source>
</reference>